<dbReference type="KEGG" id="phm:PSMK_p00090"/>
<evidence type="ECO:0000256" key="1">
    <source>
        <dbReference type="SAM" id="MobiDB-lite"/>
    </source>
</evidence>
<keyword evidence="2" id="KW-0614">Plasmid</keyword>
<dbReference type="RefSeq" id="WP_014438574.1">
    <property type="nucleotide sequence ID" value="NC_017081.1"/>
</dbReference>
<accession>I0IJD3</accession>
<proteinExistence type="predicted"/>
<dbReference type="Proteomes" id="UP000007881">
    <property type="component" value="Plasmid pPSMK1"/>
</dbReference>
<evidence type="ECO:0000313" key="2">
    <source>
        <dbReference type="EMBL" id="BAM05371.1"/>
    </source>
</evidence>
<dbReference type="EMBL" id="AP012339">
    <property type="protein sequence ID" value="BAM05371.1"/>
    <property type="molecule type" value="Genomic_DNA"/>
</dbReference>
<protein>
    <submittedName>
        <fullName evidence="2">Uncharacterized protein</fullName>
    </submittedName>
</protein>
<organism evidence="2 3">
    <name type="scientific">Phycisphaera mikurensis (strain NBRC 102666 / KCTC 22515 / FYK2301M01)</name>
    <dbReference type="NCBI Taxonomy" id="1142394"/>
    <lineage>
        <taxon>Bacteria</taxon>
        <taxon>Pseudomonadati</taxon>
        <taxon>Planctomycetota</taxon>
        <taxon>Phycisphaerae</taxon>
        <taxon>Phycisphaerales</taxon>
        <taxon>Phycisphaeraceae</taxon>
        <taxon>Phycisphaera</taxon>
    </lineage>
</organism>
<sequence>MVEPHVEAQPLFLRTEEEAAYDDPASPRGTAGAGSSYLIPSVDKPSGHPSDWSVVSLRFRRPLRPWERDARAFVLVNPLVEMEMRPSDGRPLHPGEHSRYRAWRERMAVEIEAHLQEVQKREAAMEAARRASLQRRVGLTAPPPAAPVRREPTRKERVAKCLLCGRMTNDWWMHDPATGTCKCNACLRG</sequence>
<evidence type="ECO:0000313" key="3">
    <source>
        <dbReference type="Proteomes" id="UP000007881"/>
    </source>
</evidence>
<reference evidence="2 3" key="1">
    <citation type="submission" date="2012-02" db="EMBL/GenBank/DDBJ databases">
        <title>Complete genome sequence of Phycisphaera mikurensis NBRC 102666.</title>
        <authorList>
            <person name="Ankai A."/>
            <person name="Hosoyama A."/>
            <person name="Terui Y."/>
            <person name="Sekine M."/>
            <person name="Fukai R."/>
            <person name="Kato Y."/>
            <person name="Nakamura S."/>
            <person name="Yamada-Narita S."/>
            <person name="Kawakoshi A."/>
            <person name="Fukunaga Y."/>
            <person name="Yamazaki S."/>
            <person name="Fujita N."/>
        </authorList>
    </citation>
    <scope>NUCLEOTIDE SEQUENCE [LARGE SCALE GENOMIC DNA]</scope>
    <source>
        <strain evidence="3">NBRC 102666 / KCTC 22515 / FYK2301M01</strain>
        <plasmid evidence="2 3">pPSMK1</plasmid>
    </source>
</reference>
<dbReference type="HOGENOM" id="CLU_1433295_0_0_0"/>
<feature type="region of interest" description="Disordered" evidence="1">
    <location>
        <begin position="1"/>
        <end position="51"/>
    </location>
</feature>
<dbReference type="AlphaFoldDB" id="I0IJD3"/>
<keyword evidence="3" id="KW-1185">Reference proteome</keyword>
<name>I0IJD3_PHYMF</name>
<gene>
    <name evidence="2" type="ordered locus">PSMK_p00090</name>
</gene>
<geneLocation type="plasmid" evidence="2 3">
    <name>pPSMK1</name>
</geneLocation>